<accession>A0A090LB83</accession>
<dbReference type="Pfam" id="PF02171">
    <property type="entry name" value="Piwi"/>
    <property type="match status" value="1"/>
</dbReference>
<dbReference type="AlphaFoldDB" id="A0A090LB83"/>
<organism evidence="4">
    <name type="scientific">Strongyloides ratti</name>
    <name type="common">Parasitic roundworm</name>
    <dbReference type="NCBI Taxonomy" id="34506"/>
    <lineage>
        <taxon>Eukaryota</taxon>
        <taxon>Metazoa</taxon>
        <taxon>Ecdysozoa</taxon>
        <taxon>Nematoda</taxon>
        <taxon>Chromadorea</taxon>
        <taxon>Rhabditida</taxon>
        <taxon>Tylenchina</taxon>
        <taxon>Panagrolaimomorpha</taxon>
        <taxon>Strongyloidoidea</taxon>
        <taxon>Strongyloididae</taxon>
        <taxon>Strongyloides</taxon>
    </lineage>
</organism>
<dbReference type="InterPro" id="IPR036085">
    <property type="entry name" value="PAZ_dom_sf"/>
</dbReference>
<dbReference type="GeneID" id="36379406"/>
<dbReference type="PANTHER" id="PTHR22891">
    <property type="entry name" value="EUKARYOTIC TRANSLATION INITIATION FACTOR 2C"/>
    <property type="match status" value="1"/>
</dbReference>
<dbReference type="CTD" id="36379406"/>
<keyword evidence="5" id="KW-1185">Reference proteome</keyword>
<dbReference type="STRING" id="34506.A0A090LB83"/>
<feature type="domain" description="PAZ" evidence="2">
    <location>
        <begin position="261"/>
        <end position="363"/>
    </location>
</feature>
<sequence length="871" mass="101309">MLPKSDISFKENESIKKDICLKTFNTVESSSYKPFRMRKNEHLSIGKTVKVLTNCYKFSFKNNLNVNLFTVYFLNSNKKICENLKKNFKRDLLMKALTNDQNNFPQHYIVYDDSNLLYVAKECLDDVYEYCIDINNKKKYYIRFEKAKYFQINLNNTNNTLHSESRSFLNLMLTQFSKSSYENAYNNKWIGIGNRLYFKPTQNVSRESDLDFLRQILSGISFSILLGPRSQNILNVDQIHGIFSKSELTAIDFFCEVNGSKKIEHLLKNASMNYLQRKRMTNLLKGINLSVSYNHIKEFTIYEVVNKIPEKTLIMMNGEKLTISDYFKKVYNISLQYPKLPLIQMNPRQANILIPMELVKISIKPQRLKTKLEGILSSIMVKKCTTFPSVKFSNINKFLKDFKDEASKYLECYGVKIDQQIETEAKIFPNIQTKYPSKKEDRVFYNKKLKNFSYGIIFMTKIENESRKKKCILIIEHIINSVSKFGCDFTQNPKPKYVSDFKKNGNLFKLIESNITMIKDNEIKNHLIIFVINYDSLNYYGKIKMLCEQKCFIGCHSQILKLKTIEKINTKISMCNVTTNISLKMNGKLGGLSKSLYYDCNNKNLINFKKKFFNKNSPTIFMGADVIHSSEHDNEKLRHPSISAVVGSMDILGAKYAVSGKIHTTTVHKGKQAMETIQYLKEQVEERLLSFEKETGTLPKHIIFFRDGVADSQFKITMDHEVKSINDAFIQKRHGIKFCDSENVNNKQSNGNVAPNTIVSKDIVNPELLDFYAVFHKGVLGTSKPCHVYALYDDWNLTLNEICLISCWMANVCTRCTTPISIPTPCYYADLACTRLRHHYLEKKLFDKNKKKDHTLDIEFHPRIKYEQFFV</sequence>
<proteinExistence type="inferred from homology"/>
<dbReference type="PROSITE" id="PS50821">
    <property type="entry name" value="PAZ"/>
    <property type="match status" value="1"/>
</dbReference>
<dbReference type="GO" id="GO:0003723">
    <property type="term" value="F:RNA binding"/>
    <property type="evidence" value="ECO:0007669"/>
    <property type="project" value="InterPro"/>
</dbReference>
<dbReference type="SMART" id="SM00950">
    <property type="entry name" value="Piwi"/>
    <property type="match status" value="1"/>
</dbReference>
<dbReference type="EMBL" id="LN609529">
    <property type="protein sequence ID" value="CEF67041.1"/>
    <property type="molecule type" value="Genomic_DNA"/>
</dbReference>
<dbReference type="PROSITE" id="PS50822">
    <property type="entry name" value="PIWI"/>
    <property type="match status" value="1"/>
</dbReference>
<gene>
    <name evidence="4 6 7" type="ORF">SRAE_2000170600</name>
</gene>
<dbReference type="Gene3D" id="3.40.50.2300">
    <property type="match status" value="1"/>
</dbReference>
<dbReference type="InterPro" id="IPR003165">
    <property type="entry name" value="Piwi"/>
</dbReference>
<reference evidence="4 5" key="1">
    <citation type="submission" date="2014-09" db="EMBL/GenBank/DDBJ databases">
        <authorList>
            <person name="Martin A.A."/>
        </authorList>
    </citation>
    <scope>NUCLEOTIDE SEQUENCE</scope>
    <source>
        <strain evidence="5">ED321</strain>
        <strain evidence="4">ED321 Heterogonic</strain>
    </source>
</reference>
<evidence type="ECO:0000259" key="2">
    <source>
        <dbReference type="PROSITE" id="PS50821"/>
    </source>
</evidence>
<evidence type="ECO:0000313" key="4">
    <source>
        <dbReference type="EMBL" id="CEF67041.1"/>
    </source>
</evidence>
<comment type="similarity">
    <text evidence="1">Belongs to the argonaute family.</text>
</comment>
<evidence type="ECO:0000259" key="3">
    <source>
        <dbReference type="PROSITE" id="PS50822"/>
    </source>
</evidence>
<dbReference type="Pfam" id="PF02170">
    <property type="entry name" value="PAZ"/>
    <property type="match status" value="1"/>
</dbReference>
<name>A0A090LB83_STRRB</name>
<dbReference type="Proteomes" id="UP000035682">
    <property type="component" value="Unplaced"/>
</dbReference>
<protein>
    <submittedName>
        <fullName evidence="4">Protein argonaute-2</fullName>
    </submittedName>
</protein>
<dbReference type="SUPFAM" id="SSF53098">
    <property type="entry name" value="Ribonuclease H-like"/>
    <property type="match status" value="1"/>
</dbReference>
<dbReference type="Gene3D" id="3.30.420.10">
    <property type="entry name" value="Ribonuclease H-like superfamily/Ribonuclease H"/>
    <property type="match status" value="1"/>
</dbReference>
<dbReference type="SMART" id="SM00949">
    <property type="entry name" value="PAZ"/>
    <property type="match status" value="1"/>
</dbReference>
<dbReference type="WBParaSite" id="SRAE_2000170600.1">
    <property type="protein sequence ID" value="SRAE_2000170600.1"/>
    <property type="gene ID" value="WBGene00261912"/>
</dbReference>
<dbReference type="InterPro" id="IPR012337">
    <property type="entry name" value="RNaseH-like_sf"/>
</dbReference>
<evidence type="ECO:0000313" key="5">
    <source>
        <dbReference type="Proteomes" id="UP000035682"/>
    </source>
</evidence>
<feature type="domain" description="Piwi" evidence="3">
    <location>
        <begin position="557"/>
        <end position="841"/>
    </location>
</feature>
<evidence type="ECO:0000313" key="6">
    <source>
        <dbReference type="WBParaSite" id="SRAE_2000170600.1"/>
    </source>
</evidence>
<dbReference type="InterPro" id="IPR036397">
    <property type="entry name" value="RNaseH_sf"/>
</dbReference>
<dbReference type="OrthoDB" id="10252740at2759"/>
<dbReference type="WormBase" id="SRAE_2000170600">
    <property type="protein sequence ID" value="SRP08327"/>
    <property type="gene ID" value="WBGene00261912"/>
</dbReference>
<dbReference type="RefSeq" id="XP_024506241.1">
    <property type="nucleotide sequence ID" value="XM_024652689.1"/>
</dbReference>
<dbReference type="SUPFAM" id="SSF101690">
    <property type="entry name" value="PAZ domain"/>
    <property type="match status" value="1"/>
</dbReference>
<dbReference type="Gene3D" id="2.170.260.10">
    <property type="entry name" value="paz domain"/>
    <property type="match status" value="1"/>
</dbReference>
<dbReference type="CDD" id="cd02846">
    <property type="entry name" value="PAZ_argonaute_like"/>
    <property type="match status" value="1"/>
</dbReference>
<evidence type="ECO:0000256" key="1">
    <source>
        <dbReference type="RuleBase" id="RU361178"/>
    </source>
</evidence>
<reference evidence="6" key="2">
    <citation type="submission" date="2020-12" db="UniProtKB">
        <authorList>
            <consortium name="WormBaseParasite"/>
        </authorList>
    </citation>
    <scope>IDENTIFICATION</scope>
</reference>
<dbReference type="InterPro" id="IPR003100">
    <property type="entry name" value="PAZ_dom"/>
</dbReference>
<evidence type="ECO:0000313" key="7">
    <source>
        <dbReference type="WormBase" id="SRAE_2000170600"/>
    </source>
</evidence>